<feature type="domain" description="ENTH" evidence="13">
    <location>
        <begin position="16"/>
        <end position="158"/>
    </location>
</feature>
<evidence type="ECO:0000256" key="2">
    <source>
        <dbReference type="ARBA" id="ARBA00004555"/>
    </source>
</evidence>
<dbReference type="GO" id="GO:0000149">
    <property type="term" value="F:SNARE binding"/>
    <property type="evidence" value="ECO:0007669"/>
    <property type="project" value="TreeGrafter"/>
</dbReference>
<dbReference type="OrthoDB" id="44015at2759"/>
<evidence type="ECO:0000256" key="7">
    <source>
        <dbReference type="ARBA" id="ARBA00023136"/>
    </source>
</evidence>
<dbReference type="GO" id="GO:0005794">
    <property type="term" value="C:Golgi apparatus"/>
    <property type="evidence" value="ECO:0007669"/>
    <property type="project" value="UniProtKB-SubCell"/>
</dbReference>
<dbReference type="GO" id="GO:0005905">
    <property type="term" value="C:clathrin-coated pit"/>
    <property type="evidence" value="ECO:0007669"/>
    <property type="project" value="UniProtKB-SubCell"/>
</dbReference>
<accession>A0A6J1M906</accession>
<dbReference type="GO" id="GO:0005545">
    <property type="term" value="F:1-phosphatidylinositol binding"/>
    <property type="evidence" value="ECO:0007669"/>
    <property type="project" value="InterPro"/>
</dbReference>
<dbReference type="CDD" id="cd16985">
    <property type="entry name" value="ANTH_N_AP180"/>
    <property type="match status" value="1"/>
</dbReference>
<dbReference type="GeneID" id="111603408"/>
<comment type="subcellular location">
    <subcellularLocation>
        <location evidence="1">Cytoplasmic vesicle</location>
        <location evidence="1">Clathrin-coated vesicle</location>
    </subcellularLocation>
    <subcellularLocation>
        <location evidence="2">Golgi apparatus</location>
    </subcellularLocation>
    <subcellularLocation>
        <location evidence="3">Membrane</location>
        <location evidence="3">Clathrin-coated pit</location>
    </subcellularLocation>
</comment>
<dbReference type="PANTHER" id="PTHR22951">
    <property type="entry name" value="CLATHRIN ASSEMBLY PROTEIN"/>
    <property type="match status" value="1"/>
</dbReference>
<evidence type="ECO:0000259" key="13">
    <source>
        <dbReference type="PROSITE" id="PS50942"/>
    </source>
</evidence>
<dbReference type="GO" id="GO:0072583">
    <property type="term" value="P:clathrin-dependent endocytosis"/>
    <property type="evidence" value="ECO:0007669"/>
    <property type="project" value="InterPro"/>
</dbReference>
<evidence type="ECO:0000256" key="6">
    <source>
        <dbReference type="ARBA" id="ARBA00023034"/>
    </source>
</evidence>
<keyword evidence="8" id="KW-0168">Coated pit</keyword>
<dbReference type="FunFam" id="1.25.40.90:FF:000017">
    <property type="entry name" value="Phosphatidylinositol-binding clathrin assembly protein LAP"/>
    <property type="match status" value="1"/>
</dbReference>
<evidence type="ECO:0000313" key="15">
    <source>
        <dbReference type="RefSeq" id="XP_023176751.1"/>
    </source>
</evidence>
<dbReference type="Pfam" id="PF07651">
    <property type="entry name" value="ANTH"/>
    <property type="match status" value="1"/>
</dbReference>
<dbReference type="FunFam" id="1.20.58.150:FF:000001">
    <property type="entry name" value="phosphatidylinositol-binding clathrin assembly protein-like isoform X1"/>
    <property type="match status" value="1"/>
</dbReference>
<feature type="region of interest" description="Disordered" evidence="12">
    <location>
        <begin position="615"/>
        <end position="634"/>
    </location>
</feature>
<dbReference type="SMART" id="SM00273">
    <property type="entry name" value="ENTH"/>
    <property type="match status" value="1"/>
</dbReference>
<keyword evidence="5" id="KW-0254">Endocytosis</keyword>
<dbReference type="GO" id="GO:0008021">
    <property type="term" value="C:synaptic vesicle"/>
    <property type="evidence" value="ECO:0007669"/>
    <property type="project" value="TreeGrafter"/>
</dbReference>
<proteinExistence type="inferred from homology"/>
<dbReference type="Proteomes" id="UP000504633">
    <property type="component" value="Unplaced"/>
</dbReference>
<keyword evidence="9" id="KW-0968">Cytoplasmic vesicle</keyword>
<keyword evidence="11" id="KW-0175">Coiled coil</keyword>
<comment type="similarity">
    <text evidence="4">Belongs to the PICALM/SNAP91 family.</text>
</comment>
<dbReference type="GO" id="GO:0098894">
    <property type="term" value="C:extrinsic component of presynaptic endocytic zone membrane"/>
    <property type="evidence" value="ECO:0007669"/>
    <property type="project" value="TreeGrafter"/>
</dbReference>
<dbReference type="InterPro" id="IPR013809">
    <property type="entry name" value="ENTH"/>
</dbReference>
<comment type="subunit">
    <text evidence="10">Binds clathrin and phosphatidylinositol 4,5-bisphosphate.</text>
</comment>
<dbReference type="InterPro" id="IPR011417">
    <property type="entry name" value="ANTH_dom"/>
</dbReference>
<dbReference type="PROSITE" id="PS50942">
    <property type="entry name" value="ENTH"/>
    <property type="match status" value="1"/>
</dbReference>
<sequence>MTMAGQTINDRLLAARHSLAGQGLAKSVCKATTEECIGPKKKHLDYLVHCTNEPNVSIPHLANLLIERSQNANWVVVYKSLITTHHLMAYGNERFMQYLASSNSTFNLSSFLDKGTVQDGGMGVPGGRMGYDMSPFIRRYAKYLNEKSLSYRAMAFDFCKVKRGKEEGSLRNMNAEKLLKTLPVLQAQLDGLLEFDCQSNDLTNGVINMSFMLLFRDLIRLFACYNDGIINLLEKYFDMNKKHARDALDLYKKFLVRMDRVGEFLKVAENVGIDKGDIPDLTKAPSSLLDALEQHLATLEGRKVSAANTPTQSSSYQRTNVKSAVSALSSTSSAFGTAAASSKFDTSNGIDEQLKAQVLAEEEAAMNQYKSKVSSPTSSGAGGASAALTNPFLSSPPASQAGQPIVDLFGAASAQPAATAAASGASQALATKASDDLLQLGNPFADMFEASGNSVAAASTGATGAALNANNLWMHNNGFNGSTVSSAAATNAFVSDSNFTSVFGNTEPTGFDALGDVLKPATANSNQMNVVAAGAAYQGFNASSPALTLQQQQMNTQQQQLLIQQQQLQQQQQQQQQQLQQQPAGTGKIITGDLDSSLMSLVDNLNINKTASAKPVQWNSPKNTAKPGANWTPQPMAATTGAGYRPMAHGMTVSPAPITINHPYIHASYPVMPNYMQGMPVMGQQPNMLPQAAPLTGGQPTMMGVAHSNATVPAATGIMQPTQATQNGGNKNVPLDPFGAL</sequence>
<dbReference type="GO" id="GO:0030136">
    <property type="term" value="C:clathrin-coated vesicle"/>
    <property type="evidence" value="ECO:0007669"/>
    <property type="project" value="UniProtKB-SubCell"/>
</dbReference>
<feature type="compositionally biased region" description="Polar residues" evidence="12">
    <location>
        <begin position="721"/>
        <end position="730"/>
    </location>
</feature>
<name>A0A6J1M906_DROHY</name>
<keyword evidence="7" id="KW-0472">Membrane</keyword>
<evidence type="ECO:0000256" key="5">
    <source>
        <dbReference type="ARBA" id="ARBA00022583"/>
    </source>
</evidence>
<dbReference type="CTD" id="7939"/>
<reference evidence="15" key="1">
    <citation type="submission" date="2025-08" db="UniProtKB">
        <authorList>
            <consortium name="RefSeq"/>
        </authorList>
    </citation>
    <scope>IDENTIFICATION</scope>
    <source>
        <strain evidence="15">15085-1641.00</strain>
        <tissue evidence="15">Whole body</tissue>
    </source>
</reference>
<evidence type="ECO:0000256" key="10">
    <source>
        <dbReference type="ARBA" id="ARBA00064895"/>
    </source>
</evidence>
<evidence type="ECO:0000256" key="11">
    <source>
        <dbReference type="SAM" id="Coils"/>
    </source>
</evidence>
<dbReference type="InterPro" id="IPR045192">
    <property type="entry name" value="AP180-like"/>
</dbReference>
<dbReference type="Gene3D" id="1.25.40.90">
    <property type="match status" value="1"/>
</dbReference>
<dbReference type="PANTHER" id="PTHR22951:SF5">
    <property type="entry name" value="PHOSPHATIDYLINOSITOL-BINDING CLATHRIN ASSEMBLY PROTEIN LAP"/>
    <property type="match status" value="1"/>
</dbReference>
<dbReference type="GO" id="GO:0040011">
    <property type="term" value="P:locomotion"/>
    <property type="evidence" value="ECO:0007669"/>
    <property type="project" value="UniProtKB-ARBA"/>
</dbReference>
<evidence type="ECO:0000256" key="3">
    <source>
        <dbReference type="ARBA" id="ARBA00004600"/>
    </source>
</evidence>
<dbReference type="GO" id="GO:0016185">
    <property type="term" value="P:synaptic vesicle budding from presynaptic endocytic zone membrane"/>
    <property type="evidence" value="ECO:0007669"/>
    <property type="project" value="TreeGrafter"/>
</dbReference>
<evidence type="ECO:0000256" key="9">
    <source>
        <dbReference type="ARBA" id="ARBA00023329"/>
    </source>
</evidence>
<dbReference type="SUPFAM" id="SSF89009">
    <property type="entry name" value="GAT-like domain"/>
    <property type="match status" value="1"/>
</dbReference>
<protein>
    <submittedName>
        <fullName evidence="15">Phosphatidylinositol-binding clathrin assembly protein LAP isoform X6</fullName>
    </submittedName>
</protein>
<evidence type="ECO:0000256" key="4">
    <source>
        <dbReference type="ARBA" id="ARBA00008011"/>
    </source>
</evidence>
<dbReference type="GO" id="GO:0048268">
    <property type="term" value="P:clathrin coat assembly"/>
    <property type="evidence" value="ECO:0007669"/>
    <property type="project" value="InterPro"/>
</dbReference>
<feature type="region of interest" description="Disordered" evidence="12">
    <location>
        <begin position="721"/>
        <end position="741"/>
    </location>
</feature>
<organism evidence="14 15">
    <name type="scientific">Drosophila hydei</name>
    <name type="common">Fruit fly</name>
    <dbReference type="NCBI Taxonomy" id="7224"/>
    <lineage>
        <taxon>Eukaryota</taxon>
        <taxon>Metazoa</taxon>
        <taxon>Ecdysozoa</taxon>
        <taxon>Arthropoda</taxon>
        <taxon>Hexapoda</taxon>
        <taxon>Insecta</taxon>
        <taxon>Pterygota</taxon>
        <taxon>Neoptera</taxon>
        <taxon>Endopterygota</taxon>
        <taxon>Diptera</taxon>
        <taxon>Brachycera</taxon>
        <taxon>Muscomorpha</taxon>
        <taxon>Ephydroidea</taxon>
        <taxon>Drosophilidae</taxon>
        <taxon>Drosophila</taxon>
    </lineage>
</organism>
<evidence type="ECO:0000313" key="14">
    <source>
        <dbReference type="Proteomes" id="UP000504633"/>
    </source>
</evidence>
<keyword evidence="14" id="KW-1185">Reference proteome</keyword>
<dbReference type="Gene3D" id="1.20.58.150">
    <property type="entry name" value="ANTH domain"/>
    <property type="match status" value="1"/>
</dbReference>
<keyword evidence="6" id="KW-0333">Golgi apparatus</keyword>
<dbReference type="InterPro" id="IPR014712">
    <property type="entry name" value="ANTH_dom_sf"/>
</dbReference>
<dbReference type="GO" id="GO:0032050">
    <property type="term" value="F:clathrin heavy chain binding"/>
    <property type="evidence" value="ECO:0007669"/>
    <property type="project" value="TreeGrafter"/>
</dbReference>
<gene>
    <name evidence="15" type="primary">LOC111603408</name>
</gene>
<evidence type="ECO:0000256" key="12">
    <source>
        <dbReference type="SAM" id="MobiDB-lite"/>
    </source>
</evidence>
<dbReference type="AlphaFoldDB" id="A0A6J1M906"/>
<evidence type="ECO:0000256" key="1">
    <source>
        <dbReference type="ARBA" id="ARBA00004132"/>
    </source>
</evidence>
<dbReference type="InterPro" id="IPR008942">
    <property type="entry name" value="ENTH_VHS"/>
</dbReference>
<dbReference type="SUPFAM" id="SSF48464">
    <property type="entry name" value="ENTH/VHS domain"/>
    <property type="match status" value="1"/>
</dbReference>
<evidence type="ECO:0000256" key="8">
    <source>
        <dbReference type="ARBA" id="ARBA00023176"/>
    </source>
</evidence>
<dbReference type="RefSeq" id="XP_023176751.1">
    <property type="nucleotide sequence ID" value="XM_023320983.2"/>
</dbReference>
<dbReference type="GO" id="GO:0005546">
    <property type="term" value="F:phosphatidylinositol-4,5-bisphosphate binding"/>
    <property type="evidence" value="ECO:0007669"/>
    <property type="project" value="TreeGrafter"/>
</dbReference>
<feature type="coiled-coil region" evidence="11">
    <location>
        <begin position="554"/>
        <end position="582"/>
    </location>
</feature>